<evidence type="ECO:0000313" key="5">
    <source>
        <dbReference type="EMBL" id="CEK65774.1"/>
    </source>
</evidence>
<organism evidence="5">
    <name type="scientific">Arion vulgaris</name>
    <dbReference type="NCBI Taxonomy" id="1028688"/>
    <lineage>
        <taxon>Eukaryota</taxon>
        <taxon>Metazoa</taxon>
        <taxon>Spiralia</taxon>
        <taxon>Lophotrochozoa</taxon>
        <taxon>Mollusca</taxon>
        <taxon>Gastropoda</taxon>
        <taxon>Heterobranchia</taxon>
        <taxon>Euthyneura</taxon>
        <taxon>Panpulmonata</taxon>
        <taxon>Eupulmonata</taxon>
        <taxon>Stylommatophora</taxon>
        <taxon>Helicina</taxon>
        <taxon>Arionoidea</taxon>
        <taxon>Arionidae</taxon>
        <taxon>Arion</taxon>
    </lineage>
</organism>
<reference evidence="5" key="1">
    <citation type="submission" date="2014-12" db="EMBL/GenBank/DDBJ databases">
        <title>Insight into the proteome of Arion vulgaris.</title>
        <authorList>
            <person name="Aradska J."/>
            <person name="Bulat T."/>
            <person name="Smidak R."/>
            <person name="Sarate P."/>
            <person name="Gangsoo J."/>
            <person name="Sialana F."/>
            <person name="Bilban M."/>
            <person name="Lubec G."/>
        </authorList>
    </citation>
    <scope>NUCLEOTIDE SEQUENCE</scope>
    <source>
        <tissue evidence="5">Skin</tissue>
    </source>
</reference>
<gene>
    <name evidence="5" type="primary">ORF56210</name>
</gene>
<feature type="region of interest" description="Disordered" evidence="4">
    <location>
        <begin position="41"/>
        <end position="92"/>
    </location>
</feature>
<evidence type="ECO:0000256" key="1">
    <source>
        <dbReference type="ARBA" id="ARBA00004173"/>
    </source>
</evidence>
<feature type="compositionally biased region" description="Low complexity" evidence="4">
    <location>
        <begin position="73"/>
        <end position="86"/>
    </location>
</feature>
<proteinExistence type="inferred from homology"/>
<evidence type="ECO:0000256" key="3">
    <source>
        <dbReference type="ARBA" id="ARBA00043970"/>
    </source>
</evidence>
<dbReference type="AlphaFoldDB" id="A0A0B6ZB13"/>
<dbReference type="PANTHER" id="PTHR31601:SF2">
    <property type="entry name" value="ALPHA-KETOGLUTARATE DEHYDROGENASE COMPONENT 4"/>
    <property type="match status" value="1"/>
</dbReference>
<feature type="compositionally biased region" description="Polar residues" evidence="4">
    <location>
        <begin position="51"/>
        <end position="72"/>
    </location>
</feature>
<name>A0A0B6ZB13_9EUPU</name>
<dbReference type="GO" id="GO:0005739">
    <property type="term" value="C:mitochondrion"/>
    <property type="evidence" value="ECO:0007669"/>
    <property type="project" value="UniProtKB-SubCell"/>
</dbReference>
<dbReference type="GO" id="GO:0006103">
    <property type="term" value="P:2-oxoglutarate metabolic process"/>
    <property type="evidence" value="ECO:0007669"/>
    <property type="project" value="InterPro"/>
</dbReference>
<evidence type="ECO:0008006" key="6">
    <source>
        <dbReference type="Google" id="ProtNLM"/>
    </source>
</evidence>
<dbReference type="EMBL" id="HACG01018909">
    <property type="protein sequence ID" value="CEK65774.1"/>
    <property type="molecule type" value="Transcribed_RNA"/>
</dbReference>
<dbReference type="InterPro" id="IPR020373">
    <property type="entry name" value="Kgd4/YMR-31"/>
</dbReference>
<accession>A0A0B6ZB13</accession>
<sequence length="115" mass="12032">MHSLLLLRKTMGAAAGRTANIVTNTTVEAIKPHVPLIKFPARGPGPAVKETVNSSAGKQVPSTTASNTAVSNKGSSATSKGSSATALDSSQLPQKYRRKLITKEEIEYIEKGGQV</sequence>
<keyword evidence="2" id="KW-0496">Mitochondrion</keyword>
<dbReference type="GO" id="GO:0004591">
    <property type="term" value="F:oxoglutarate dehydrogenase (succinyl-transferring) activity"/>
    <property type="evidence" value="ECO:0007669"/>
    <property type="project" value="TreeGrafter"/>
</dbReference>
<dbReference type="PANTHER" id="PTHR31601">
    <property type="entry name" value="28S RIBOSOMAL PROTEIN S36, MITOCHONDRIAL"/>
    <property type="match status" value="1"/>
</dbReference>
<evidence type="ECO:0000256" key="4">
    <source>
        <dbReference type="SAM" id="MobiDB-lite"/>
    </source>
</evidence>
<evidence type="ECO:0000256" key="2">
    <source>
        <dbReference type="ARBA" id="ARBA00023128"/>
    </source>
</evidence>
<comment type="similarity">
    <text evidence="3">Belongs to the alpha-ketoglutarate dehydrogenase component 4 family.</text>
</comment>
<comment type="subcellular location">
    <subcellularLocation>
        <location evidence="1">Mitochondrion</location>
    </subcellularLocation>
</comment>
<dbReference type="Pfam" id="PF10937">
    <property type="entry name" value="Kgd4-YMR31"/>
    <property type="match status" value="1"/>
</dbReference>
<protein>
    <recommendedName>
        <fullName evidence="6">28S ribosomal protein S36, mitochondrial</fullName>
    </recommendedName>
</protein>